<feature type="region of interest" description="Disordered" evidence="1">
    <location>
        <begin position="1"/>
        <end position="63"/>
    </location>
</feature>
<sequence length="233" mass="26933">MTSDRDRRRRGGPAGRRDWQRWNGPNWNGSDWNSPGWNDGWYDESNGRSRRRDWGGDWHARGWSGDWRATAWNEADDNRWDDQRTGSSSDRLQDGRASTGEGSARGDVPRKRVRIGDAERDRAVSLLSDHFVAGRLTQAEFEERSEQATKARYSDEFEVLFDDLPTARELQPVPSAQLRRRPAPPPAFMMIAPFLMLGLVISSVALTAPWLLWGVFWVVMISGISRRRWNYRR</sequence>
<dbReference type="Proteomes" id="UP000316298">
    <property type="component" value="Unassembled WGS sequence"/>
</dbReference>
<dbReference type="EMBL" id="VFMM01000001">
    <property type="protein sequence ID" value="TQJ17625.1"/>
    <property type="molecule type" value="Genomic_DNA"/>
</dbReference>
<dbReference type="RefSeq" id="WP_141854198.1">
    <property type="nucleotide sequence ID" value="NZ_BAAAKA010000051.1"/>
</dbReference>
<dbReference type="Pfam" id="PF08044">
    <property type="entry name" value="DUF1707"/>
    <property type="match status" value="1"/>
</dbReference>
<name>A0A542EQM7_9ACTN</name>
<dbReference type="InterPro" id="IPR012551">
    <property type="entry name" value="DUF1707_SHOCT-like"/>
</dbReference>
<keyword evidence="4" id="KW-1185">Reference proteome</keyword>
<feature type="region of interest" description="Disordered" evidence="1">
    <location>
        <begin position="78"/>
        <end position="113"/>
    </location>
</feature>
<evidence type="ECO:0000313" key="3">
    <source>
        <dbReference type="EMBL" id="TQJ17625.1"/>
    </source>
</evidence>
<gene>
    <name evidence="3" type="ORF">FB475_1749</name>
</gene>
<evidence type="ECO:0000259" key="2">
    <source>
        <dbReference type="Pfam" id="PF08044"/>
    </source>
</evidence>
<comment type="caution">
    <text evidence="3">The sequence shown here is derived from an EMBL/GenBank/DDBJ whole genome shotgun (WGS) entry which is preliminary data.</text>
</comment>
<evidence type="ECO:0000313" key="4">
    <source>
        <dbReference type="Proteomes" id="UP000316298"/>
    </source>
</evidence>
<organism evidence="3 4">
    <name type="scientific">Kribbella jejuensis</name>
    <dbReference type="NCBI Taxonomy" id="236068"/>
    <lineage>
        <taxon>Bacteria</taxon>
        <taxon>Bacillati</taxon>
        <taxon>Actinomycetota</taxon>
        <taxon>Actinomycetes</taxon>
        <taxon>Propionibacteriales</taxon>
        <taxon>Kribbellaceae</taxon>
        <taxon>Kribbella</taxon>
    </lineage>
</organism>
<accession>A0A542EQM7</accession>
<dbReference type="OrthoDB" id="3534574at2"/>
<proteinExistence type="predicted"/>
<dbReference type="AlphaFoldDB" id="A0A542EQM7"/>
<feature type="domain" description="DUF1707" evidence="2">
    <location>
        <begin position="113"/>
        <end position="165"/>
    </location>
</feature>
<protein>
    <submittedName>
        <fullName evidence="3">Uncharacterized protein DUF1707</fullName>
    </submittedName>
</protein>
<reference evidence="3 4" key="1">
    <citation type="submission" date="2019-06" db="EMBL/GenBank/DDBJ databases">
        <title>Sequencing the genomes of 1000 actinobacteria strains.</title>
        <authorList>
            <person name="Klenk H.-P."/>
        </authorList>
    </citation>
    <scope>NUCLEOTIDE SEQUENCE [LARGE SCALE GENOMIC DNA]</scope>
    <source>
        <strain evidence="3 4">DSM 17305</strain>
    </source>
</reference>
<evidence type="ECO:0000256" key="1">
    <source>
        <dbReference type="SAM" id="MobiDB-lite"/>
    </source>
</evidence>
<feature type="compositionally biased region" description="Polar residues" evidence="1">
    <location>
        <begin position="23"/>
        <end position="36"/>
    </location>
</feature>